<name>A0AAW2ZNF0_9EUKA</name>
<feature type="non-terminal residue" evidence="1">
    <location>
        <position position="96"/>
    </location>
</feature>
<organism evidence="1 2">
    <name type="scientific">Acrasis kona</name>
    <dbReference type="NCBI Taxonomy" id="1008807"/>
    <lineage>
        <taxon>Eukaryota</taxon>
        <taxon>Discoba</taxon>
        <taxon>Heterolobosea</taxon>
        <taxon>Tetramitia</taxon>
        <taxon>Eutetramitia</taxon>
        <taxon>Acrasidae</taxon>
        <taxon>Acrasis</taxon>
    </lineage>
</organism>
<comment type="caution">
    <text evidence="1">The sequence shown here is derived from an EMBL/GenBank/DDBJ whole genome shotgun (WGS) entry which is preliminary data.</text>
</comment>
<dbReference type="Proteomes" id="UP001431209">
    <property type="component" value="Unassembled WGS sequence"/>
</dbReference>
<gene>
    <name evidence="1" type="ORF">AKO1_006545</name>
</gene>
<evidence type="ECO:0000313" key="2">
    <source>
        <dbReference type="Proteomes" id="UP001431209"/>
    </source>
</evidence>
<proteinExistence type="predicted"/>
<keyword evidence="2" id="KW-1185">Reference proteome</keyword>
<reference evidence="1 2" key="1">
    <citation type="submission" date="2024-03" db="EMBL/GenBank/DDBJ databases">
        <title>The Acrasis kona genome and developmental transcriptomes reveal deep origins of eukaryotic multicellular pathways.</title>
        <authorList>
            <person name="Sheikh S."/>
            <person name="Fu C.-J."/>
            <person name="Brown M.W."/>
            <person name="Baldauf S.L."/>
        </authorList>
    </citation>
    <scope>NUCLEOTIDE SEQUENCE [LARGE SCALE GENOMIC DNA]</scope>
    <source>
        <strain evidence="1 2">ATCC MYA-3509</strain>
    </source>
</reference>
<dbReference type="EMBL" id="JAOPGA020001652">
    <property type="protein sequence ID" value="KAL0490206.1"/>
    <property type="molecule type" value="Genomic_DNA"/>
</dbReference>
<evidence type="ECO:0000313" key="1">
    <source>
        <dbReference type="EMBL" id="KAL0490206.1"/>
    </source>
</evidence>
<dbReference type="AlphaFoldDB" id="A0AAW2ZNF0"/>
<sequence length="96" mass="10847">MIDKLCDNVTIYEGIELILISVDNLNNTIAAITKEVNNANKNKAEPPSSIETLLDEAWSHYEPISNFKNVSSKCHQPLQDTLNKVRDLYYSSFKSS</sequence>
<accession>A0AAW2ZNF0</accession>
<protein>
    <submittedName>
        <fullName evidence="1">PonA</fullName>
    </submittedName>
</protein>